<sequence>MSSRFVPLSLFVLVLALMSLYGAKGAQAADPKSLLGVARDTHTTSQHKRHRAIKDLYDGRAHHFHSNQHQSPNAQTHMRAGKTASKEMMGWGWQNKVGKCGKGSDPKCSWGQEITASITPRESRAVHQQKFSAGRVNHRDSVRVYNQRHGHGSVGGKVKAILKDPMAGLADLQMNHGLD</sequence>
<evidence type="ECO:0000313" key="2">
    <source>
        <dbReference type="EMBL" id="PWN29311.1"/>
    </source>
</evidence>
<feature type="signal peptide" evidence="1">
    <location>
        <begin position="1"/>
        <end position="28"/>
    </location>
</feature>
<dbReference type="GeneID" id="37030848"/>
<name>A0A316UYC7_9BASI</name>
<evidence type="ECO:0000256" key="1">
    <source>
        <dbReference type="SAM" id="SignalP"/>
    </source>
</evidence>
<protein>
    <submittedName>
        <fullName evidence="2">Uncharacterized protein</fullName>
    </submittedName>
</protein>
<keyword evidence="3" id="KW-1185">Reference proteome</keyword>
<feature type="chain" id="PRO_5016400908" evidence="1">
    <location>
        <begin position="29"/>
        <end position="179"/>
    </location>
</feature>
<proteinExistence type="predicted"/>
<gene>
    <name evidence="2" type="ORF">BDZ90DRAFT_277613</name>
</gene>
<dbReference type="RefSeq" id="XP_025363923.1">
    <property type="nucleotide sequence ID" value="XM_025509025.1"/>
</dbReference>
<evidence type="ECO:0000313" key="3">
    <source>
        <dbReference type="Proteomes" id="UP000245884"/>
    </source>
</evidence>
<dbReference type="AlphaFoldDB" id="A0A316UYC7"/>
<dbReference type="Proteomes" id="UP000245884">
    <property type="component" value="Unassembled WGS sequence"/>
</dbReference>
<keyword evidence="1" id="KW-0732">Signal</keyword>
<dbReference type="EMBL" id="KZ819663">
    <property type="protein sequence ID" value="PWN29311.1"/>
    <property type="molecule type" value="Genomic_DNA"/>
</dbReference>
<accession>A0A316UYC7</accession>
<organism evidence="2 3">
    <name type="scientific">Jaminaea rosea</name>
    <dbReference type="NCBI Taxonomy" id="1569628"/>
    <lineage>
        <taxon>Eukaryota</taxon>
        <taxon>Fungi</taxon>
        <taxon>Dikarya</taxon>
        <taxon>Basidiomycota</taxon>
        <taxon>Ustilaginomycotina</taxon>
        <taxon>Exobasidiomycetes</taxon>
        <taxon>Microstromatales</taxon>
        <taxon>Microstromatales incertae sedis</taxon>
        <taxon>Jaminaea</taxon>
    </lineage>
</organism>
<reference evidence="2 3" key="1">
    <citation type="journal article" date="2018" name="Mol. Biol. Evol.">
        <title>Broad Genomic Sampling Reveals a Smut Pathogenic Ancestry of the Fungal Clade Ustilaginomycotina.</title>
        <authorList>
            <person name="Kijpornyongpan T."/>
            <person name="Mondo S.J."/>
            <person name="Barry K."/>
            <person name="Sandor L."/>
            <person name="Lee J."/>
            <person name="Lipzen A."/>
            <person name="Pangilinan J."/>
            <person name="LaButti K."/>
            <person name="Hainaut M."/>
            <person name="Henrissat B."/>
            <person name="Grigoriev I.V."/>
            <person name="Spatafora J.W."/>
            <person name="Aime M.C."/>
        </authorList>
    </citation>
    <scope>NUCLEOTIDE SEQUENCE [LARGE SCALE GENOMIC DNA]</scope>
    <source>
        <strain evidence="2 3">MCA 5214</strain>
    </source>
</reference>